<comment type="pathway">
    <text evidence="1">Protein modification; protein ubiquitination.</text>
</comment>
<evidence type="ECO:0000256" key="1">
    <source>
        <dbReference type="RuleBase" id="RU367115"/>
    </source>
</evidence>
<dbReference type="PROSITE" id="PS50918">
    <property type="entry name" value="WWE"/>
    <property type="match status" value="1"/>
</dbReference>
<dbReference type="GO" id="GO:0006511">
    <property type="term" value="P:ubiquitin-dependent protein catabolic process"/>
    <property type="evidence" value="ECO:0007669"/>
    <property type="project" value="UniProtKB-UniRule"/>
</dbReference>
<keyword evidence="1" id="KW-0863">Zinc-finger</keyword>
<dbReference type="InterPro" id="IPR033509">
    <property type="entry name" value="RNF146"/>
</dbReference>
<dbReference type="OrthoDB" id="10065815at2759"/>
<dbReference type="InterPro" id="IPR018123">
    <property type="entry name" value="WWE-dom_subgr"/>
</dbReference>
<protein>
    <recommendedName>
        <fullName evidence="1">E3 ubiquitin-protein ligase</fullName>
        <ecNumber evidence="1">2.3.2.27</ecNumber>
    </recommendedName>
</protein>
<comment type="function">
    <text evidence="1">E3 ubiquitin-protein ligase that specifically binds poly-ADP-ribosylated proteins and mediates their ubiquitination and subsequent degradation.</text>
</comment>
<comment type="caution">
    <text evidence="4">The sequence shown here is derived from an EMBL/GenBank/DDBJ whole genome shotgun (WGS) entry which is preliminary data.</text>
</comment>
<keyword evidence="1" id="KW-0862">Zinc</keyword>
<keyword evidence="1" id="KW-0808">Transferase</keyword>
<dbReference type="PANTHER" id="PTHR13417">
    <property type="entry name" value="E3 UBIQUITIN-PROTEIN LIGASE RNF146"/>
    <property type="match status" value="1"/>
</dbReference>
<feature type="compositionally biased region" description="Basic and acidic residues" evidence="2">
    <location>
        <begin position="187"/>
        <end position="197"/>
    </location>
</feature>
<name>A0A8E0VPK0_9TREM</name>
<keyword evidence="1" id="KW-0963">Cytoplasm</keyword>
<dbReference type="EC" id="2.3.2.27" evidence="1"/>
<sequence>MQRSEIPQDGSVPLQGAAVPVTVPVTLLTDEYRWFYEGFAGWWQYDDRTSDELESAFVKQLPSYEVQVAGYIYTVDFVHMTQKRKDNSGRKRRIKRDLKDSEKKGIAGIKLSAIGNKPLQSNGEASNAEIDPGSLFLSSANSLPIEDFFRSSCHLSTSSNGSRPGLASLDVFAVPPDQTETSPSPVERSRPTTRDSRYPSLTQSFSSLIPDLPSNQRVNPTRDGNRLHNSRISRSVPRD</sequence>
<dbReference type="Pfam" id="PF02825">
    <property type="entry name" value="WWE"/>
    <property type="match status" value="1"/>
</dbReference>
<feature type="region of interest" description="Disordered" evidence="2">
    <location>
        <begin position="175"/>
        <end position="239"/>
    </location>
</feature>
<accession>A0A8E0VPK0</accession>
<dbReference type="PANTHER" id="PTHR13417:SF2">
    <property type="entry name" value="E3 UBIQUITIN-PROTEIN LIGASE RNF146"/>
    <property type="match status" value="1"/>
</dbReference>
<gene>
    <name evidence="4" type="ORF">FBUS_10035</name>
</gene>
<dbReference type="UniPathway" id="UPA00143"/>
<dbReference type="InterPro" id="IPR037197">
    <property type="entry name" value="WWE_dom_sf"/>
</dbReference>
<proteinExistence type="predicted"/>
<comment type="PTM">
    <text evidence="1">Ubiquitinated; autoubiquitinated.</text>
</comment>
<dbReference type="GO" id="GO:0072572">
    <property type="term" value="F:poly-ADP-D-ribose binding"/>
    <property type="evidence" value="ECO:0007669"/>
    <property type="project" value="UniProtKB-UniRule"/>
</dbReference>
<dbReference type="GO" id="GO:0051865">
    <property type="term" value="P:protein autoubiquitination"/>
    <property type="evidence" value="ECO:0007669"/>
    <property type="project" value="UniProtKB-UniRule"/>
</dbReference>
<dbReference type="AlphaFoldDB" id="A0A8E0VPK0"/>
<evidence type="ECO:0000313" key="4">
    <source>
        <dbReference type="EMBL" id="KAA0197244.1"/>
    </source>
</evidence>
<keyword evidence="1" id="KW-0479">Metal-binding</keyword>
<dbReference type="EMBL" id="LUCM01002512">
    <property type="protein sequence ID" value="KAA0197244.1"/>
    <property type="molecule type" value="Genomic_DNA"/>
</dbReference>
<keyword evidence="5" id="KW-1185">Reference proteome</keyword>
<dbReference type="GO" id="GO:0005634">
    <property type="term" value="C:nucleus"/>
    <property type="evidence" value="ECO:0007669"/>
    <property type="project" value="TreeGrafter"/>
</dbReference>
<dbReference type="GO" id="GO:0061630">
    <property type="term" value="F:ubiquitin protein ligase activity"/>
    <property type="evidence" value="ECO:0007669"/>
    <property type="project" value="UniProtKB-UniRule"/>
</dbReference>
<feature type="domain" description="WWE" evidence="3">
    <location>
        <begin position="20"/>
        <end position="96"/>
    </location>
</feature>
<dbReference type="GO" id="GO:0008270">
    <property type="term" value="F:zinc ion binding"/>
    <property type="evidence" value="ECO:0007669"/>
    <property type="project" value="UniProtKB-UniRule"/>
</dbReference>
<evidence type="ECO:0000256" key="2">
    <source>
        <dbReference type="SAM" id="MobiDB-lite"/>
    </source>
</evidence>
<dbReference type="GO" id="GO:0005829">
    <property type="term" value="C:cytosol"/>
    <property type="evidence" value="ECO:0007669"/>
    <property type="project" value="UniProtKB-SubCell"/>
</dbReference>
<evidence type="ECO:0000313" key="5">
    <source>
        <dbReference type="Proteomes" id="UP000728185"/>
    </source>
</evidence>
<reference evidence="4" key="1">
    <citation type="submission" date="2019-05" db="EMBL/GenBank/DDBJ databases">
        <title>Annotation for the trematode Fasciolopsis buski.</title>
        <authorList>
            <person name="Choi Y.-J."/>
        </authorList>
    </citation>
    <scope>NUCLEOTIDE SEQUENCE</scope>
    <source>
        <strain evidence="4">HT</strain>
        <tissue evidence="4">Whole worm</tissue>
    </source>
</reference>
<dbReference type="SMART" id="SM00678">
    <property type="entry name" value="WWE"/>
    <property type="match status" value="1"/>
</dbReference>
<keyword evidence="1" id="KW-0833">Ubl conjugation pathway</keyword>
<dbReference type="Gene3D" id="3.30.720.50">
    <property type="match status" value="1"/>
</dbReference>
<dbReference type="Proteomes" id="UP000728185">
    <property type="component" value="Unassembled WGS sequence"/>
</dbReference>
<feature type="compositionally biased region" description="Polar residues" evidence="2">
    <location>
        <begin position="199"/>
        <end position="219"/>
    </location>
</feature>
<comment type="catalytic activity">
    <reaction evidence="1">
        <text>S-ubiquitinyl-[E2 ubiquitin-conjugating enzyme]-L-cysteine + [acceptor protein]-L-lysine = [E2 ubiquitin-conjugating enzyme]-L-cysteine + N(6)-ubiquitinyl-[acceptor protein]-L-lysine.</text>
        <dbReference type="EC" id="2.3.2.27"/>
    </reaction>
</comment>
<comment type="subcellular location">
    <subcellularLocation>
        <location evidence="1">Cytoplasm</location>
        <location evidence="1">Cytosol</location>
    </subcellularLocation>
</comment>
<dbReference type="InterPro" id="IPR004170">
    <property type="entry name" value="WWE_dom"/>
</dbReference>
<dbReference type="GO" id="GO:0016055">
    <property type="term" value="P:Wnt signaling pathway"/>
    <property type="evidence" value="ECO:0007669"/>
    <property type="project" value="InterPro"/>
</dbReference>
<dbReference type="SUPFAM" id="SSF117839">
    <property type="entry name" value="WWE domain"/>
    <property type="match status" value="1"/>
</dbReference>
<comment type="domain">
    <text evidence="1">The WWE domain mediates non-covalent poly(ADP-ribose)-binding.</text>
</comment>
<evidence type="ECO:0000259" key="3">
    <source>
        <dbReference type="PROSITE" id="PS50918"/>
    </source>
</evidence>
<organism evidence="4 5">
    <name type="scientific">Fasciolopsis buskii</name>
    <dbReference type="NCBI Taxonomy" id="27845"/>
    <lineage>
        <taxon>Eukaryota</taxon>
        <taxon>Metazoa</taxon>
        <taxon>Spiralia</taxon>
        <taxon>Lophotrochozoa</taxon>
        <taxon>Platyhelminthes</taxon>
        <taxon>Trematoda</taxon>
        <taxon>Digenea</taxon>
        <taxon>Plagiorchiida</taxon>
        <taxon>Echinostomata</taxon>
        <taxon>Echinostomatoidea</taxon>
        <taxon>Fasciolidae</taxon>
        <taxon>Fasciolopsis</taxon>
    </lineage>
</organism>